<dbReference type="EMBL" id="AJWZ01009123">
    <property type="protein sequence ID" value="EKC52200.1"/>
    <property type="molecule type" value="Genomic_DNA"/>
</dbReference>
<sequence>GFEGAAGMKKMAEMMDSLRADGLKNIAGMDVVTSSDYEASIETNLKTGEKAKITLPKSNVLAYTLEGGNSVIVRPSGTEPKIKIYITAVGNTSDEAKTVTDKISDDMEKILGIKN</sequence>
<dbReference type="PANTHER" id="PTHR45745">
    <property type="entry name" value="PHOSPHOMANNOMUTASE 45A"/>
    <property type="match status" value="1"/>
</dbReference>
<keyword evidence="3" id="KW-0413">Isomerase</keyword>
<dbReference type="GO" id="GO:0046872">
    <property type="term" value="F:metal ion binding"/>
    <property type="evidence" value="ECO:0007669"/>
    <property type="project" value="UniProtKB-KW"/>
</dbReference>
<feature type="non-terminal residue" evidence="5">
    <location>
        <position position="1"/>
    </location>
</feature>
<name>K1SEY3_9ZZZZ</name>
<evidence type="ECO:0000256" key="1">
    <source>
        <dbReference type="ARBA" id="ARBA00022723"/>
    </source>
</evidence>
<evidence type="ECO:0000256" key="2">
    <source>
        <dbReference type="ARBA" id="ARBA00022842"/>
    </source>
</evidence>
<accession>K1SEY3</accession>
<dbReference type="PANTHER" id="PTHR45745:SF1">
    <property type="entry name" value="PHOSPHOGLUCOMUTASE 2B-RELATED"/>
    <property type="match status" value="1"/>
</dbReference>
<dbReference type="AlphaFoldDB" id="K1SEY3"/>
<feature type="domain" description="Alpha-D-phosphohexomutase C-terminal" evidence="4">
    <location>
        <begin position="57"/>
        <end position="103"/>
    </location>
</feature>
<dbReference type="InterPro" id="IPR036900">
    <property type="entry name" value="A-D-PHexomutase_C_sf"/>
</dbReference>
<proteinExistence type="predicted"/>
<dbReference type="GO" id="GO:0006166">
    <property type="term" value="P:purine ribonucleoside salvage"/>
    <property type="evidence" value="ECO:0007669"/>
    <property type="project" value="TreeGrafter"/>
</dbReference>
<organism evidence="5">
    <name type="scientific">human gut metagenome</name>
    <dbReference type="NCBI Taxonomy" id="408170"/>
    <lineage>
        <taxon>unclassified sequences</taxon>
        <taxon>metagenomes</taxon>
        <taxon>organismal metagenomes</taxon>
    </lineage>
</organism>
<keyword evidence="2" id="KW-0460">Magnesium</keyword>
<evidence type="ECO:0000256" key="3">
    <source>
        <dbReference type="ARBA" id="ARBA00023235"/>
    </source>
</evidence>
<reference evidence="5" key="1">
    <citation type="journal article" date="2013" name="Environ. Microbiol.">
        <title>Microbiota from the distal guts of lean and obese adolescents exhibit partial functional redundancy besides clear differences in community structure.</title>
        <authorList>
            <person name="Ferrer M."/>
            <person name="Ruiz A."/>
            <person name="Lanza F."/>
            <person name="Haange S.B."/>
            <person name="Oberbach A."/>
            <person name="Till H."/>
            <person name="Bargiela R."/>
            <person name="Campoy C."/>
            <person name="Segura M.T."/>
            <person name="Richter M."/>
            <person name="von Bergen M."/>
            <person name="Seifert J."/>
            <person name="Suarez A."/>
        </authorList>
    </citation>
    <scope>NUCLEOTIDE SEQUENCE</scope>
</reference>
<dbReference type="SUPFAM" id="SSF55957">
    <property type="entry name" value="Phosphoglucomutase, C-terminal domain"/>
    <property type="match status" value="1"/>
</dbReference>
<keyword evidence="1" id="KW-0479">Metal-binding</keyword>
<dbReference type="Gene3D" id="3.30.310.50">
    <property type="entry name" value="Alpha-D-phosphohexomutase, C-terminal domain"/>
    <property type="match status" value="1"/>
</dbReference>
<evidence type="ECO:0000259" key="4">
    <source>
        <dbReference type="Pfam" id="PF00408"/>
    </source>
</evidence>
<evidence type="ECO:0000313" key="5">
    <source>
        <dbReference type="EMBL" id="EKC52200.1"/>
    </source>
</evidence>
<gene>
    <name evidence="5" type="ORF">OBE_13209</name>
</gene>
<dbReference type="Pfam" id="PF00408">
    <property type="entry name" value="PGM_PMM_IV"/>
    <property type="match status" value="1"/>
</dbReference>
<dbReference type="InterPro" id="IPR005843">
    <property type="entry name" value="A-D-PHexomutase_C"/>
</dbReference>
<dbReference type="GO" id="GO:0008973">
    <property type="term" value="F:phosphopentomutase activity"/>
    <property type="evidence" value="ECO:0007669"/>
    <property type="project" value="TreeGrafter"/>
</dbReference>
<protein>
    <submittedName>
        <fullName evidence="5">Phosphomannomutase</fullName>
    </submittedName>
</protein>
<comment type="caution">
    <text evidence="5">The sequence shown here is derived from an EMBL/GenBank/DDBJ whole genome shotgun (WGS) entry which is preliminary data.</text>
</comment>